<dbReference type="PANTHER" id="PTHR30250:SF11">
    <property type="entry name" value="O-ANTIGEN TRANSPORTER-RELATED"/>
    <property type="match status" value="1"/>
</dbReference>
<accession>A0AB39G352</accession>
<feature type="transmembrane region" description="Helical" evidence="6">
    <location>
        <begin position="297"/>
        <end position="324"/>
    </location>
</feature>
<name>A0AB39G352_9BURK</name>
<dbReference type="AlphaFoldDB" id="A0AB39G352"/>
<keyword evidence="4 6" id="KW-1133">Transmembrane helix</keyword>
<feature type="transmembrane region" description="Helical" evidence="6">
    <location>
        <begin position="224"/>
        <end position="245"/>
    </location>
</feature>
<feature type="transmembrane region" description="Helical" evidence="6">
    <location>
        <begin position="336"/>
        <end position="355"/>
    </location>
</feature>
<feature type="transmembrane region" description="Helical" evidence="6">
    <location>
        <begin position="18"/>
        <end position="39"/>
    </location>
</feature>
<gene>
    <name evidence="7" type="ORF">ABRZ08_05920</name>
</gene>
<protein>
    <submittedName>
        <fullName evidence="7">Oligosaccharide flippase family protein</fullName>
    </submittedName>
</protein>
<organism evidence="7">
    <name type="scientific">Castellaniella ginsengisoli</name>
    <dbReference type="NCBI Taxonomy" id="546114"/>
    <lineage>
        <taxon>Bacteria</taxon>
        <taxon>Pseudomonadati</taxon>
        <taxon>Pseudomonadota</taxon>
        <taxon>Betaproteobacteria</taxon>
        <taxon>Burkholderiales</taxon>
        <taxon>Alcaligenaceae</taxon>
        <taxon>Castellaniella</taxon>
    </lineage>
</organism>
<evidence type="ECO:0000256" key="4">
    <source>
        <dbReference type="ARBA" id="ARBA00022989"/>
    </source>
</evidence>
<feature type="transmembrane region" description="Helical" evidence="6">
    <location>
        <begin position="392"/>
        <end position="414"/>
    </location>
</feature>
<dbReference type="InterPro" id="IPR050833">
    <property type="entry name" value="Poly_Biosynth_Transport"/>
</dbReference>
<feature type="transmembrane region" description="Helical" evidence="6">
    <location>
        <begin position="85"/>
        <end position="110"/>
    </location>
</feature>
<evidence type="ECO:0000256" key="1">
    <source>
        <dbReference type="ARBA" id="ARBA00004651"/>
    </source>
</evidence>
<evidence type="ECO:0000256" key="3">
    <source>
        <dbReference type="ARBA" id="ARBA00022692"/>
    </source>
</evidence>
<dbReference type="Pfam" id="PF01943">
    <property type="entry name" value="Polysacc_synt"/>
    <property type="match status" value="1"/>
</dbReference>
<feature type="transmembrane region" description="Helical" evidence="6">
    <location>
        <begin position="257"/>
        <end position="276"/>
    </location>
</feature>
<keyword evidence="2" id="KW-1003">Cell membrane</keyword>
<feature type="transmembrane region" description="Helical" evidence="6">
    <location>
        <begin position="367"/>
        <end position="386"/>
    </location>
</feature>
<comment type="subcellular location">
    <subcellularLocation>
        <location evidence="1">Cell membrane</location>
        <topology evidence="1">Multi-pass membrane protein</topology>
    </subcellularLocation>
</comment>
<feature type="transmembrane region" description="Helical" evidence="6">
    <location>
        <begin position="154"/>
        <end position="178"/>
    </location>
</feature>
<feature type="transmembrane region" description="Helical" evidence="6">
    <location>
        <begin position="51"/>
        <end position="73"/>
    </location>
</feature>
<evidence type="ECO:0000256" key="5">
    <source>
        <dbReference type="ARBA" id="ARBA00023136"/>
    </source>
</evidence>
<reference evidence="7" key="1">
    <citation type="submission" date="2024-05" db="EMBL/GenBank/DDBJ databases">
        <authorList>
            <person name="Luo Y.-C."/>
            <person name="Nicholds J."/>
            <person name="Mortimer T."/>
            <person name="Maboni G."/>
        </authorList>
    </citation>
    <scope>NUCLEOTIDE SEQUENCE</scope>
    <source>
        <strain evidence="7">140124</strain>
    </source>
</reference>
<evidence type="ECO:0000313" key="7">
    <source>
        <dbReference type="EMBL" id="XDJ86359.1"/>
    </source>
</evidence>
<proteinExistence type="predicted"/>
<evidence type="ECO:0000256" key="2">
    <source>
        <dbReference type="ARBA" id="ARBA00022475"/>
    </source>
</evidence>
<keyword evidence="3 6" id="KW-0812">Transmembrane</keyword>
<feature type="transmembrane region" description="Helical" evidence="6">
    <location>
        <begin position="184"/>
        <end position="203"/>
    </location>
</feature>
<dbReference type="RefSeq" id="WP_368642625.1">
    <property type="nucleotide sequence ID" value="NZ_CP158268.1"/>
</dbReference>
<dbReference type="PANTHER" id="PTHR30250">
    <property type="entry name" value="PST FAMILY PREDICTED COLANIC ACID TRANSPORTER"/>
    <property type="match status" value="1"/>
</dbReference>
<feature type="transmembrane region" description="Helical" evidence="6">
    <location>
        <begin position="122"/>
        <end position="142"/>
    </location>
</feature>
<dbReference type="InterPro" id="IPR002797">
    <property type="entry name" value="Polysacc_synth"/>
</dbReference>
<dbReference type="GO" id="GO:0005886">
    <property type="term" value="C:plasma membrane"/>
    <property type="evidence" value="ECO:0007669"/>
    <property type="project" value="UniProtKB-SubCell"/>
</dbReference>
<sequence>MIFRGCDVHIKNQVLGNALIYLVANVFNAAIPFILLPILTRVLSPSDYGVVSMFLVMLSIFSAVVGLSMNGVISIRYFQLGRAQLAEYISTITIMLVFTTFVSIAAVILAGDWMASTTGVPVGWLIVAVIVAGVQFVVNIKLTLLQVEGKAKKFGVLQVSQSSINAIASLWLVLIAGMAWQGRVLGHALSVGLLGLVVMLWMSRDKLFVKPHAWREYGKDAVRFGLPLIPHAIGGWLLIAGDRFIVKENLGLADTGIYMAAMQVGMGLHMAYEAFFRSWHPAITKSVIKDEVKNRKLLVLSVYKVVSGAFLALSIYCLLIWLIYPWLVGERFSAGIWIALIFAVSAFFGACYYSTAIFMHIQNRNDLLAINTFVSGGIGLVLSFILCRDFGLVGVAVGMLIGKILAFIFCWISANHVFPMPWLRPFS</sequence>
<dbReference type="EMBL" id="CP158268">
    <property type="protein sequence ID" value="XDJ86359.1"/>
    <property type="molecule type" value="Genomic_DNA"/>
</dbReference>
<evidence type="ECO:0000256" key="6">
    <source>
        <dbReference type="SAM" id="Phobius"/>
    </source>
</evidence>
<keyword evidence="5 6" id="KW-0472">Membrane</keyword>